<name>A0A328BES2_9CAUL</name>
<keyword evidence="4" id="KW-0328">Glycosyltransferase</keyword>
<gene>
    <name evidence="10" type="ORF">DJ019_14385</name>
</gene>
<evidence type="ECO:0000313" key="10">
    <source>
        <dbReference type="EMBL" id="RAK64354.1"/>
    </source>
</evidence>
<evidence type="ECO:0000256" key="8">
    <source>
        <dbReference type="PROSITE-ProRule" id="PRU00339"/>
    </source>
</evidence>
<dbReference type="SUPFAM" id="SSF48452">
    <property type="entry name" value="TPR-like"/>
    <property type="match status" value="1"/>
</dbReference>
<evidence type="ECO:0000256" key="3">
    <source>
        <dbReference type="ARBA" id="ARBA00011970"/>
    </source>
</evidence>
<evidence type="ECO:0000256" key="2">
    <source>
        <dbReference type="ARBA" id="ARBA00005386"/>
    </source>
</evidence>
<feature type="domain" description="O-GlcNAc transferase C-terminal" evidence="9">
    <location>
        <begin position="574"/>
        <end position="748"/>
    </location>
</feature>
<keyword evidence="5" id="KW-0808">Transferase</keyword>
<evidence type="ECO:0000256" key="5">
    <source>
        <dbReference type="ARBA" id="ARBA00022679"/>
    </source>
</evidence>
<feature type="repeat" description="TPR" evidence="8">
    <location>
        <begin position="104"/>
        <end position="137"/>
    </location>
</feature>
<dbReference type="Pfam" id="PF13844">
    <property type="entry name" value="Glyco_transf_41"/>
    <property type="match status" value="2"/>
</dbReference>
<organism evidence="10 11">
    <name type="scientific">Phenylobacterium kunshanense</name>
    <dbReference type="NCBI Taxonomy" id="1445034"/>
    <lineage>
        <taxon>Bacteria</taxon>
        <taxon>Pseudomonadati</taxon>
        <taxon>Pseudomonadota</taxon>
        <taxon>Alphaproteobacteria</taxon>
        <taxon>Caulobacterales</taxon>
        <taxon>Caulobacteraceae</taxon>
        <taxon>Phenylobacterium</taxon>
    </lineage>
</organism>
<proteinExistence type="inferred from homology"/>
<dbReference type="SMART" id="SM00028">
    <property type="entry name" value="TPR"/>
    <property type="match status" value="6"/>
</dbReference>
<evidence type="ECO:0000313" key="11">
    <source>
        <dbReference type="Proteomes" id="UP000249524"/>
    </source>
</evidence>
<evidence type="ECO:0000256" key="6">
    <source>
        <dbReference type="ARBA" id="ARBA00022737"/>
    </source>
</evidence>
<evidence type="ECO:0000256" key="7">
    <source>
        <dbReference type="ARBA" id="ARBA00022803"/>
    </source>
</evidence>
<comment type="pathway">
    <text evidence="1">Protein modification; protein glycosylation.</text>
</comment>
<keyword evidence="11" id="KW-1185">Reference proteome</keyword>
<dbReference type="EMBL" id="QFYS01000006">
    <property type="protein sequence ID" value="RAK64354.1"/>
    <property type="molecule type" value="Genomic_DNA"/>
</dbReference>
<reference evidence="10 11" key="1">
    <citation type="submission" date="2018-05" db="EMBL/GenBank/DDBJ databases">
        <authorList>
            <person name="Lanie J.A."/>
            <person name="Ng W.-L."/>
            <person name="Kazmierczak K.M."/>
            <person name="Andrzejewski T.M."/>
            <person name="Davidsen T.M."/>
            <person name="Wayne K.J."/>
            <person name="Tettelin H."/>
            <person name="Glass J.I."/>
            <person name="Rusch D."/>
            <person name="Podicherti R."/>
            <person name="Tsui H.-C.T."/>
            <person name="Winkler M.E."/>
        </authorList>
    </citation>
    <scope>NUCLEOTIDE SEQUENCE [LARGE SCALE GENOMIC DNA]</scope>
    <source>
        <strain evidence="10 11">BUT-10</strain>
    </source>
</reference>
<keyword evidence="6" id="KW-0677">Repeat</keyword>
<sequence>MSDRLAAAQAALNAGRREQAIEHLIAAVSEDPARAVQVYRALVVQLYNAGRFAEGESYAAQGLQRFPRDYDLLNTRGVLLRKLRRQAEAIPLFEQAIKLNPKALAAQQNLGNVLLDLGEAARAETVYTKLVRTQPRDPEFQRQLGRALAKLGRIDPALMRLRQAIALKRDSVEAWLDMIGILNEELRNAEAVETLDKALEALPGNQRLMEARVVLLRRSGQTKQAVAYLKSLLPSHPDDAWIHYQLGVMLTDQDRPQANAHLARAVELEPGKLDYATSYIESLERTRDAQEGAHIEHAYRLALPLLTRANEFNESATKILTEVFVRVCDYDAMDAVGDFTSLGRAWAKSGRHTALLKQLGRVRSDEDRLELVEQHRIWGREIEAAAARRTIRRPPPRPRGDKIRLGFMSSDLRAHPVGYFAMPLFDHIDRDRFEVFVYSYFTGQEDAAMRHITRQVAAYRWWPDIGVGEAAERIAEDQLDILIELGGSTHMNKLDVMAYRPAPLQASWLGYPHSAGLSSIDYFVCDPYSRPTRPEYLIETPLIMPHTWLALGKAFFSDHTEISPDLPSERNGFVTFGTANNPHKYGREVLRAWARVVAAVPGSKFAFVRPEASGESFQRNIARYFAEEGVSADRLIWRAVRGAHLPHYNDLDVTLDPFPLTGGTTTTESLWMGVPLITLVGEAFYERLSYSILSNAGLGDLCARSQDEFQALAVKLAVDTERRRALRKTIREDLRNSPLGQTEQFAKDFYDMVFRAVTERPGRKT</sequence>
<dbReference type="PANTHER" id="PTHR44835">
    <property type="entry name" value="UDP-N-ACETYLGLUCOSAMINE--PEPTIDE N-ACETYLGLUCOSAMINYLTRANSFERASE SPINDLY-RELATED"/>
    <property type="match status" value="1"/>
</dbReference>
<dbReference type="Gene3D" id="3.40.50.2000">
    <property type="entry name" value="Glycogen Phosphorylase B"/>
    <property type="match status" value="1"/>
</dbReference>
<feature type="domain" description="O-GlcNAc transferase C-terminal" evidence="9">
    <location>
        <begin position="399"/>
        <end position="548"/>
    </location>
</feature>
<dbReference type="Pfam" id="PF14559">
    <property type="entry name" value="TPR_19"/>
    <property type="match status" value="1"/>
</dbReference>
<dbReference type="GO" id="GO:0097363">
    <property type="term" value="F:protein O-acetylglucosaminyltransferase activity"/>
    <property type="evidence" value="ECO:0007669"/>
    <property type="project" value="UniProtKB-EC"/>
</dbReference>
<dbReference type="InterPro" id="IPR011990">
    <property type="entry name" value="TPR-like_helical_dom_sf"/>
</dbReference>
<dbReference type="Proteomes" id="UP000249524">
    <property type="component" value="Unassembled WGS sequence"/>
</dbReference>
<dbReference type="PROSITE" id="PS50005">
    <property type="entry name" value="TPR"/>
    <property type="match status" value="2"/>
</dbReference>
<keyword evidence="7 8" id="KW-0802">TPR repeat</keyword>
<dbReference type="OrthoDB" id="146908at2"/>
<comment type="similarity">
    <text evidence="2">Belongs to the glycosyltransferase 41 family. O-GlcNAc transferase subfamily.</text>
</comment>
<dbReference type="InterPro" id="IPR019734">
    <property type="entry name" value="TPR_rpt"/>
</dbReference>
<dbReference type="RefSeq" id="WP_111276741.1">
    <property type="nucleotide sequence ID" value="NZ_QFYS01000006.1"/>
</dbReference>
<dbReference type="Pfam" id="PF13432">
    <property type="entry name" value="TPR_16"/>
    <property type="match status" value="1"/>
</dbReference>
<dbReference type="InterPro" id="IPR051939">
    <property type="entry name" value="Glycosyltr_41/O-GlcNAc_trsf"/>
</dbReference>
<evidence type="ECO:0000256" key="4">
    <source>
        <dbReference type="ARBA" id="ARBA00022676"/>
    </source>
</evidence>
<evidence type="ECO:0000259" key="9">
    <source>
        <dbReference type="Pfam" id="PF13844"/>
    </source>
</evidence>
<evidence type="ECO:0000256" key="1">
    <source>
        <dbReference type="ARBA" id="ARBA00004922"/>
    </source>
</evidence>
<feature type="repeat" description="TPR" evidence="8">
    <location>
        <begin position="70"/>
        <end position="103"/>
    </location>
</feature>
<dbReference type="Gene3D" id="1.25.40.10">
    <property type="entry name" value="Tetratricopeptide repeat domain"/>
    <property type="match status" value="1"/>
</dbReference>
<dbReference type="PANTHER" id="PTHR44835:SF1">
    <property type="entry name" value="PROTEIN O-GLCNAC TRANSFERASE"/>
    <property type="match status" value="1"/>
</dbReference>
<dbReference type="AlphaFoldDB" id="A0A328BES2"/>
<comment type="caution">
    <text evidence="10">The sequence shown here is derived from an EMBL/GenBank/DDBJ whole genome shotgun (WGS) entry which is preliminary data.</text>
</comment>
<dbReference type="EC" id="2.4.1.255" evidence="3"/>
<dbReference type="InterPro" id="IPR029489">
    <property type="entry name" value="OGT/SEC/SPY_C"/>
</dbReference>
<accession>A0A328BES2</accession>
<dbReference type="Gene3D" id="3.40.50.11380">
    <property type="match status" value="1"/>
</dbReference>
<protein>
    <recommendedName>
        <fullName evidence="3">protein O-GlcNAc transferase</fullName>
        <ecNumber evidence="3">2.4.1.255</ecNumber>
    </recommendedName>
</protein>